<accession>D5UWJ1</accession>
<evidence type="ECO:0000313" key="2">
    <source>
        <dbReference type="EMBL" id="ADG79990.1"/>
    </source>
</evidence>
<proteinExistence type="predicted"/>
<keyword evidence="3" id="KW-1185">Reference proteome</keyword>
<dbReference type="InterPro" id="IPR002669">
    <property type="entry name" value="UreD"/>
</dbReference>
<name>D5UWJ1_TSUPD</name>
<dbReference type="AlphaFoldDB" id="D5UWJ1"/>
<reference evidence="3" key="1">
    <citation type="submission" date="2010-03" db="EMBL/GenBank/DDBJ databases">
        <title>The complete chromosome of Tsukamurella paurometabola DSM 20162.</title>
        <authorList>
            <consortium name="US DOE Joint Genome Institute (JGI-PGF)"/>
            <person name="Lucas S."/>
            <person name="Copeland A."/>
            <person name="Lapidus A."/>
            <person name="Glavina del Rio T."/>
            <person name="Dalin E."/>
            <person name="Tice H."/>
            <person name="Bruce D."/>
            <person name="Goodwin L."/>
            <person name="Pitluck S."/>
            <person name="Kyrpides N."/>
            <person name="Mavromatis K."/>
            <person name="Ivanova N."/>
            <person name="Mikhailova N."/>
            <person name="Munk A.C."/>
            <person name="Brettin T."/>
            <person name="Detter J.C."/>
            <person name="Tapia R."/>
            <person name="Han C."/>
            <person name="Larimer F."/>
            <person name="Land M."/>
            <person name="Hauser L."/>
            <person name="Markowitz V."/>
            <person name="Cheng J.-F."/>
            <person name="Hugenholtz P."/>
            <person name="Woyke T."/>
            <person name="Wu D."/>
            <person name="Jando M."/>
            <person name="Brambilla E."/>
            <person name="Klenk H.-P."/>
            <person name="Eisen J.A."/>
        </authorList>
    </citation>
    <scope>NUCLEOTIDE SEQUENCE [LARGE SCALE GENOMIC DNA]</scope>
    <source>
        <strain evidence="3">ATCC 8368 / DSM 20162 / CCUG 35730 / CIP 100753 / JCM 10117 / KCTC 9821 / NBRC 16120 / NCIMB 702349 / NCTC 13040</strain>
    </source>
</reference>
<organism evidence="2 3">
    <name type="scientific">Tsukamurella paurometabola (strain ATCC 8368 / DSM 20162 / CCUG 35730 / CIP 100753 / JCM 10117 / KCTC 9821 / NBRC 16120 / NCIMB 702349 / NCTC 13040)</name>
    <name type="common">Corynebacterium paurometabolum</name>
    <dbReference type="NCBI Taxonomy" id="521096"/>
    <lineage>
        <taxon>Bacteria</taxon>
        <taxon>Bacillati</taxon>
        <taxon>Actinomycetota</taxon>
        <taxon>Actinomycetes</taxon>
        <taxon>Mycobacteriales</taxon>
        <taxon>Tsukamurellaceae</taxon>
        <taxon>Tsukamurella</taxon>
    </lineage>
</organism>
<dbReference type="eggNOG" id="COG0829">
    <property type="taxonomic scope" value="Bacteria"/>
</dbReference>
<gene>
    <name evidence="2" type="ordered locus">Tpau_3406</name>
</gene>
<dbReference type="RefSeq" id="WP_013127989.1">
    <property type="nucleotide sequence ID" value="NC_014158.1"/>
</dbReference>
<evidence type="ECO:0000313" key="3">
    <source>
        <dbReference type="Proteomes" id="UP000001213"/>
    </source>
</evidence>
<dbReference type="HOGENOM" id="CLU_089314_0_0_11"/>
<keyword evidence="1" id="KW-0143">Chaperone</keyword>
<sequence length="232" mass="24099">MSAAAVAVRAASPRAHVDLVGGTVVPRLVSRTPAGARIALVAGGALLLPGDEVRIDITVGAGASLELEDIGGTVCYGEADGSGPWSRWTVHVSVEAGGRLRWDGLPLVVADGARVHRRTCVALAEGATVVLRETSVLGRSHERGGELRAEFVAEDGMPLLVEDLRVRGEAPEPGVLGGRRVYDTVTALGFRPPAVPGLDVLDLDRPGTVARYLGDEAHRSPLEGVTAAWTDG</sequence>
<dbReference type="Proteomes" id="UP000001213">
    <property type="component" value="Chromosome"/>
</dbReference>
<dbReference type="KEGG" id="tpr:Tpau_3406"/>
<dbReference type="EMBL" id="CP001966">
    <property type="protein sequence ID" value="ADG79990.1"/>
    <property type="molecule type" value="Genomic_DNA"/>
</dbReference>
<dbReference type="STRING" id="521096.Tpau_3406"/>
<reference evidence="2 3" key="2">
    <citation type="journal article" date="2011" name="Stand. Genomic Sci.">
        <title>Complete genome sequence of Tsukamurella paurometabola type strain (no. 33).</title>
        <authorList>
            <person name="Munk A.C."/>
            <person name="Lapidus A."/>
            <person name="Lucas S."/>
            <person name="Nolan M."/>
            <person name="Tice H."/>
            <person name="Cheng J.F."/>
            <person name="Del Rio T.G."/>
            <person name="Goodwin L."/>
            <person name="Pitluck S."/>
            <person name="Liolios K."/>
            <person name="Huntemann M."/>
            <person name="Ivanova N."/>
            <person name="Mavromatis K."/>
            <person name="Mikhailova N."/>
            <person name="Pati A."/>
            <person name="Chen A."/>
            <person name="Palaniappan K."/>
            <person name="Tapia R."/>
            <person name="Han C."/>
            <person name="Land M."/>
            <person name="Hauser L."/>
            <person name="Chang Y.J."/>
            <person name="Jeffries C.D."/>
            <person name="Brettin T."/>
            <person name="Yasawong M."/>
            <person name="Brambilla E.M."/>
            <person name="Rohde M."/>
            <person name="Sikorski J."/>
            <person name="Goker M."/>
            <person name="Detter J.C."/>
            <person name="Woyke T."/>
            <person name="Bristow J."/>
            <person name="Eisen J.A."/>
            <person name="Markowitz V."/>
            <person name="Hugenholtz P."/>
            <person name="Kyrpides N.C."/>
            <person name="Klenk H.P."/>
        </authorList>
    </citation>
    <scope>NUCLEOTIDE SEQUENCE [LARGE SCALE GENOMIC DNA]</scope>
    <source>
        <strain evidence="3">ATCC 8368 / DSM 20162 / CCUG 35730 / CIP 100753 / JCM 10117 / KCTC 9821 / NBRC 16120 / NCIMB 702349 / NCTC 13040</strain>
    </source>
</reference>
<dbReference type="GO" id="GO:0016151">
    <property type="term" value="F:nickel cation binding"/>
    <property type="evidence" value="ECO:0007669"/>
    <property type="project" value="InterPro"/>
</dbReference>
<protein>
    <submittedName>
        <fullName evidence="2">Putative urease accessory protein</fullName>
    </submittedName>
</protein>
<evidence type="ECO:0000256" key="1">
    <source>
        <dbReference type="ARBA" id="ARBA00023186"/>
    </source>
</evidence>
<dbReference type="Pfam" id="PF01774">
    <property type="entry name" value="UreD"/>
    <property type="match status" value="1"/>
</dbReference>